<keyword evidence="2" id="KW-1185">Reference proteome</keyword>
<organism evidence="1 2">
    <name type="scientific">Violaceomyces palustris</name>
    <dbReference type="NCBI Taxonomy" id="1673888"/>
    <lineage>
        <taxon>Eukaryota</taxon>
        <taxon>Fungi</taxon>
        <taxon>Dikarya</taxon>
        <taxon>Basidiomycota</taxon>
        <taxon>Ustilaginomycotina</taxon>
        <taxon>Ustilaginomycetes</taxon>
        <taxon>Violaceomycetales</taxon>
        <taxon>Violaceomycetaceae</taxon>
        <taxon>Violaceomyces</taxon>
    </lineage>
</organism>
<dbReference type="Proteomes" id="UP000245626">
    <property type="component" value="Unassembled WGS sequence"/>
</dbReference>
<name>A0ACD0NX54_9BASI</name>
<proteinExistence type="predicted"/>
<feature type="non-terminal residue" evidence="1">
    <location>
        <position position="223"/>
    </location>
</feature>
<accession>A0ACD0NX54</accession>
<protein>
    <submittedName>
        <fullName evidence="1">Uncharacterized protein</fullName>
    </submittedName>
</protein>
<gene>
    <name evidence="1" type="ORF">IE53DRAFT_293764</name>
</gene>
<sequence>MPENKILENVFGTIGTILWSVQLVPQIIKSHRSKDTSGLSTWLLLIWLSGSIPQGTYLVVENINIPLIVQPQLFSFFCLISLSQCWQYSHGKSKTFCFSSVLLLLFLLGGLELGLYYLCKLGESRGNSSGTKVMGILGAILIVLGLVPQYYEIWKYKEVKGISFIFLAVDCSGAIFSTLSLVFKERFDGIAAANYIGILVLEIGIFLIALIINPKAERRRRTR</sequence>
<evidence type="ECO:0000313" key="2">
    <source>
        <dbReference type="Proteomes" id="UP000245626"/>
    </source>
</evidence>
<reference evidence="1 2" key="1">
    <citation type="journal article" date="2018" name="Mol. Biol. Evol.">
        <title>Broad Genomic Sampling Reveals a Smut Pathogenic Ancestry of the Fungal Clade Ustilaginomycotina.</title>
        <authorList>
            <person name="Kijpornyongpan T."/>
            <person name="Mondo S.J."/>
            <person name="Barry K."/>
            <person name="Sandor L."/>
            <person name="Lee J."/>
            <person name="Lipzen A."/>
            <person name="Pangilinan J."/>
            <person name="LaButti K."/>
            <person name="Hainaut M."/>
            <person name="Henrissat B."/>
            <person name="Grigoriev I.V."/>
            <person name="Spatafora J.W."/>
            <person name="Aime M.C."/>
        </authorList>
    </citation>
    <scope>NUCLEOTIDE SEQUENCE [LARGE SCALE GENOMIC DNA]</scope>
    <source>
        <strain evidence="1 2">SA 807</strain>
    </source>
</reference>
<evidence type="ECO:0000313" key="1">
    <source>
        <dbReference type="EMBL" id="PWN50310.1"/>
    </source>
</evidence>
<dbReference type="EMBL" id="KZ819946">
    <property type="protein sequence ID" value="PWN50310.1"/>
    <property type="molecule type" value="Genomic_DNA"/>
</dbReference>